<protein>
    <submittedName>
        <fullName evidence="1">Uncharacterized protein</fullName>
    </submittedName>
</protein>
<sequence>MSAVAYEHNFMRLPVVDDARSVVLIMSHHYSDAAVMLTSPVFVPLILRLCTAKTRIQWTVKWRLLKSCCILQWKVSSLLTDSRGDQLIIILYIHHRNMLAAPSEHEEVDYHNANTIV</sequence>
<comment type="caution">
    <text evidence="1">The sequence shown here is derived from an EMBL/GenBank/DDBJ whole genome shotgun (WGS) entry which is preliminary data.</text>
</comment>
<dbReference type="Gramene" id="PRQ35919">
    <property type="protein sequence ID" value="PRQ35919"/>
    <property type="gene ID" value="RchiOBHm_Chr4g0385771"/>
</dbReference>
<dbReference type="AlphaFoldDB" id="A0A2P6QP09"/>
<proteinExistence type="predicted"/>
<reference evidence="1 2" key="1">
    <citation type="journal article" date="2018" name="Nat. Genet.">
        <title>The Rosa genome provides new insights in the design of modern roses.</title>
        <authorList>
            <person name="Bendahmane M."/>
        </authorList>
    </citation>
    <scope>NUCLEOTIDE SEQUENCE [LARGE SCALE GENOMIC DNA]</scope>
    <source>
        <strain evidence="2">cv. Old Blush</strain>
    </source>
</reference>
<organism evidence="1 2">
    <name type="scientific">Rosa chinensis</name>
    <name type="common">China rose</name>
    <dbReference type="NCBI Taxonomy" id="74649"/>
    <lineage>
        <taxon>Eukaryota</taxon>
        <taxon>Viridiplantae</taxon>
        <taxon>Streptophyta</taxon>
        <taxon>Embryophyta</taxon>
        <taxon>Tracheophyta</taxon>
        <taxon>Spermatophyta</taxon>
        <taxon>Magnoliopsida</taxon>
        <taxon>eudicotyledons</taxon>
        <taxon>Gunneridae</taxon>
        <taxon>Pentapetalae</taxon>
        <taxon>rosids</taxon>
        <taxon>fabids</taxon>
        <taxon>Rosales</taxon>
        <taxon>Rosaceae</taxon>
        <taxon>Rosoideae</taxon>
        <taxon>Rosoideae incertae sedis</taxon>
        <taxon>Rosa</taxon>
    </lineage>
</organism>
<keyword evidence="2" id="KW-1185">Reference proteome</keyword>
<name>A0A2P6QP09_ROSCH</name>
<gene>
    <name evidence="1" type="ORF">RchiOBHm_Chr4g0385771</name>
</gene>
<dbReference type="EMBL" id="PDCK01000042">
    <property type="protein sequence ID" value="PRQ35919.1"/>
    <property type="molecule type" value="Genomic_DNA"/>
</dbReference>
<dbReference type="Proteomes" id="UP000238479">
    <property type="component" value="Chromosome 4"/>
</dbReference>
<accession>A0A2P6QP09</accession>
<evidence type="ECO:0000313" key="1">
    <source>
        <dbReference type="EMBL" id="PRQ35919.1"/>
    </source>
</evidence>
<evidence type="ECO:0000313" key="2">
    <source>
        <dbReference type="Proteomes" id="UP000238479"/>
    </source>
</evidence>